<gene>
    <name evidence="3" type="ORF">NJU99_01255</name>
</gene>
<keyword evidence="4" id="KW-1185">Reference proteome</keyword>
<keyword evidence="1" id="KW-0732">Signal</keyword>
<dbReference type="RefSeq" id="WP_254576930.1">
    <property type="nucleotide sequence ID" value="NZ_CP100595.1"/>
</dbReference>
<name>A0ABY5E3K9_9BACT</name>
<feature type="domain" description="Rhodanese" evidence="2">
    <location>
        <begin position="61"/>
        <end position="154"/>
    </location>
</feature>
<dbReference type="Proteomes" id="UP001060012">
    <property type="component" value="Chromosome"/>
</dbReference>
<organism evidence="3 4">
    <name type="scientific">Arcobacter roscoffensis</name>
    <dbReference type="NCBI Taxonomy" id="2961520"/>
    <lineage>
        <taxon>Bacteria</taxon>
        <taxon>Pseudomonadati</taxon>
        <taxon>Campylobacterota</taxon>
        <taxon>Epsilonproteobacteria</taxon>
        <taxon>Campylobacterales</taxon>
        <taxon>Arcobacteraceae</taxon>
        <taxon>Arcobacter</taxon>
    </lineage>
</organism>
<dbReference type="InterPro" id="IPR050229">
    <property type="entry name" value="GlpE_sulfurtransferase"/>
</dbReference>
<evidence type="ECO:0000256" key="1">
    <source>
        <dbReference type="SAM" id="SignalP"/>
    </source>
</evidence>
<dbReference type="InterPro" id="IPR001763">
    <property type="entry name" value="Rhodanese-like_dom"/>
</dbReference>
<evidence type="ECO:0000313" key="3">
    <source>
        <dbReference type="EMBL" id="UTJ06751.1"/>
    </source>
</evidence>
<sequence length="396" mass="43401">MKTSLFLGSVITATLLFTGCAISQTSLDNASPKVKMLIEKNNLEVVSFDYVKEKVAKGSRKSAKAILIDARPEAKFKKGAIPSSINIPDTKFEEFYSQLKDVKKDKELIVYCGGWKCGKSPKLASMLKKKGFTNIKLYQAGEPQWSKKSYLDVDLVVAKAAQAKNSAVLVDARPYAKYLQETIPGAISIPDTKLKTLEGRFPVNKDEKIITFCGGYVCAKSHIVANRLLDLGYSDVSVFAGGMPAWKKAGLATTKSASNAKTTDIKTKVQYSKNGLKKGLDEGSVDGEWLYSLIKNNKVPSYIQIVDVTAPDEFNKGHLKGAINIEAEKLNAKELYSKLPKGKTIVFNCTAGGRSMDAWVKLKDAKIDMGEIYYFDANIDCKGDNCKIEVNEPLGV</sequence>
<accession>A0ABY5E3K9</accession>
<dbReference type="SUPFAM" id="SSF52821">
    <property type="entry name" value="Rhodanese/Cell cycle control phosphatase"/>
    <property type="match status" value="3"/>
</dbReference>
<dbReference type="EMBL" id="CP100595">
    <property type="protein sequence ID" value="UTJ06751.1"/>
    <property type="molecule type" value="Genomic_DNA"/>
</dbReference>
<dbReference type="PROSITE" id="PS50206">
    <property type="entry name" value="RHODANESE_3"/>
    <property type="match status" value="3"/>
</dbReference>
<feature type="domain" description="Rhodanese" evidence="2">
    <location>
        <begin position="303"/>
        <end position="387"/>
    </location>
</feature>
<protein>
    <submittedName>
        <fullName evidence="3">Rhodanese-like domain-containing protein</fullName>
    </submittedName>
</protein>
<dbReference type="InterPro" id="IPR036873">
    <property type="entry name" value="Rhodanese-like_dom_sf"/>
</dbReference>
<evidence type="ECO:0000313" key="4">
    <source>
        <dbReference type="Proteomes" id="UP001060012"/>
    </source>
</evidence>
<dbReference type="Pfam" id="PF00581">
    <property type="entry name" value="Rhodanese"/>
    <property type="match status" value="3"/>
</dbReference>
<feature type="chain" id="PRO_5045267897" evidence="1">
    <location>
        <begin position="24"/>
        <end position="396"/>
    </location>
</feature>
<dbReference type="PANTHER" id="PTHR43031">
    <property type="entry name" value="FAD-DEPENDENT OXIDOREDUCTASE"/>
    <property type="match status" value="1"/>
</dbReference>
<evidence type="ECO:0000259" key="2">
    <source>
        <dbReference type="PROSITE" id="PS50206"/>
    </source>
</evidence>
<dbReference type="SMART" id="SM00450">
    <property type="entry name" value="RHOD"/>
    <property type="match status" value="3"/>
</dbReference>
<reference evidence="3" key="1">
    <citation type="submission" date="2022-07" db="EMBL/GenBank/DDBJ databases">
        <title>Arcobacter roscoffensis sp. nov., a marine bacterium isolated from coastal seawater collected from Roscoff, France.</title>
        <authorList>
            <person name="Pascual J."/>
            <person name="Lepeaux C."/>
            <person name="Methner A."/>
            <person name="Overmann J."/>
        </authorList>
    </citation>
    <scope>NUCLEOTIDE SEQUENCE</scope>
    <source>
        <strain evidence="3">ARW1-2F2</strain>
    </source>
</reference>
<proteinExistence type="predicted"/>
<dbReference type="PROSITE" id="PS51257">
    <property type="entry name" value="PROKAR_LIPOPROTEIN"/>
    <property type="match status" value="1"/>
</dbReference>
<dbReference type="PANTHER" id="PTHR43031:SF1">
    <property type="entry name" value="PYRIDINE NUCLEOTIDE-DISULPHIDE OXIDOREDUCTASE"/>
    <property type="match status" value="1"/>
</dbReference>
<feature type="signal peptide" evidence="1">
    <location>
        <begin position="1"/>
        <end position="23"/>
    </location>
</feature>
<dbReference type="Gene3D" id="3.40.250.10">
    <property type="entry name" value="Rhodanese-like domain"/>
    <property type="match status" value="3"/>
</dbReference>
<feature type="domain" description="Rhodanese" evidence="2">
    <location>
        <begin position="163"/>
        <end position="255"/>
    </location>
</feature>
<dbReference type="CDD" id="cd00158">
    <property type="entry name" value="RHOD"/>
    <property type="match status" value="3"/>
</dbReference>